<dbReference type="SUPFAM" id="SSF88697">
    <property type="entry name" value="PUA domain-like"/>
    <property type="match status" value="1"/>
</dbReference>
<dbReference type="InterPro" id="IPR015947">
    <property type="entry name" value="PUA-like_sf"/>
</dbReference>
<accession>A0A7T5RK15</accession>
<evidence type="ECO:0000313" key="3">
    <source>
        <dbReference type="Proteomes" id="UP000595618"/>
    </source>
</evidence>
<gene>
    <name evidence="2" type="ORF">HYW89_03940</name>
</gene>
<name>A0A7T5RK15_9BACT</name>
<evidence type="ECO:0000259" key="1">
    <source>
        <dbReference type="SMART" id="SM01022"/>
    </source>
</evidence>
<dbReference type="PANTHER" id="PTHR42250:SF1">
    <property type="entry name" value="ASCH DOMAIN-CONTAINING PROTEIN"/>
    <property type="match status" value="1"/>
</dbReference>
<evidence type="ECO:0000313" key="2">
    <source>
        <dbReference type="EMBL" id="QQG45120.1"/>
    </source>
</evidence>
<dbReference type="Pfam" id="PF04266">
    <property type="entry name" value="ASCH"/>
    <property type="match status" value="1"/>
</dbReference>
<dbReference type="SMART" id="SM01022">
    <property type="entry name" value="ASCH"/>
    <property type="match status" value="1"/>
</dbReference>
<proteinExistence type="predicted"/>
<sequence>MKHPLQALLIAPIRKMREDVLAGSKQITIRDGHRDYRLGGVMLCCPDKPWCVAADITVVRHTTYGEIVEEEYKADGFLSPQEMIEGMRRFYPYADFDKPATVIRWNNVHGKLVDQYHKRQAKKLSKHQKACCGKGPYKG</sequence>
<feature type="domain" description="ASCH" evidence="1">
    <location>
        <begin position="8"/>
        <end position="109"/>
    </location>
</feature>
<protein>
    <submittedName>
        <fullName evidence="2">ASCH domain-containing protein</fullName>
    </submittedName>
</protein>
<dbReference type="InterPro" id="IPR007374">
    <property type="entry name" value="ASCH_domain"/>
</dbReference>
<dbReference type="Proteomes" id="UP000595618">
    <property type="component" value="Chromosome"/>
</dbReference>
<dbReference type="EMBL" id="CP066690">
    <property type="protein sequence ID" value="QQG45120.1"/>
    <property type="molecule type" value="Genomic_DNA"/>
</dbReference>
<reference evidence="2 3" key="1">
    <citation type="submission" date="2020-07" db="EMBL/GenBank/DDBJ databases">
        <title>Huge and variable diversity of episymbiotic CPR bacteria and DPANN archaea in groundwater ecosystems.</title>
        <authorList>
            <person name="He C.Y."/>
            <person name="Keren R."/>
            <person name="Whittaker M."/>
            <person name="Farag I.F."/>
            <person name="Doudna J."/>
            <person name="Cate J.H.D."/>
            <person name="Banfield J.F."/>
        </authorList>
    </citation>
    <scope>NUCLEOTIDE SEQUENCE [LARGE SCALE GENOMIC DNA]</scope>
    <source>
        <strain evidence="2">NC_groundwater_541_Ag_S-0.1um_46_50</strain>
    </source>
</reference>
<dbReference type="PANTHER" id="PTHR42250">
    <property type="entry name" value="ASCH DOMAIN-CONTAINING PROTEIN"/>
    <property type="match status" value="1"/>
</dbReference>
<dbReference type="Gene3D" id="2.30.130.30">
    <property type="entry name" value="Hypothetical protein"/>
    <property type="match status" value="1"/>
</dbReference>
<dbReference type="AlphaFoldDB" id="A0A7T5RK15"/>
<organism evidence="2 3">
    <name type="scientific">Candidatus Sungiibacteriota bacterium</name>
    <dbReference type="NCBI Taxonomy" id="2750080"/>
    <lineage>
        <taxon>Bacteria</taxon>
        <taxon>Candidatus Sungiibacteriota</taxon>
    </lineage>
</organism>